<gene>
    <name evidence="1" type="ORF">RJT34_10446</name>
</gene>
<comment type="caution">
    <text evidence="1">The sequence shown here is derived from an EMBL/GenBank/DDBJ whole genome shotgun (WGS) entry which is preliminary data.</text>
</comment>
<name>A0AAN9K8M1_CLITE</name>
<proteinExistence type="predicted"/>
<organism evidence="1 2">
    <name type="scientific">Clitoria ternatea</name>
    <name type="common">Butterfly pea</name>
    <dbReference type="NCBI Taxonomy" id="43366"/>
    <lineage>
        <taxon>Eukaryota</taxon>
        <taxon>Viridiplantae</taxon>
        <taxon>Streptophyta</taxon>
        <taxon>Embryophyta</taxon>
        <taxon>Tracheophyta</taxon>
        <taxon>Spermatophyta</taxon>
        <taxon>Magnoliopsida</taxon>
        <taxon>eudicotyledons</taxon>
        <taxon>Gunneridae</taxon>
        <taxon>Pentapetalae</taxon>
        <taxon>rosids</taxon>
        <taxon>fabids</taxon>
        <taxon>Fabales</taxon>
        <taxon>Fabaceae</taxon>
        <taxon>Papilionoideae</taxon>
        <taxon>50 kb inversion clade</taxon>
        <taxon>NPAAA clade</taxon>
        <taxon>indigoferoid/millettioid clade</taxon>
        <taxon>Phaseoleae</taxon>
        <taxon>Clitoria</taxon>
    </lineage>
</organism>
<dbReference type="Proteomes" id="UP001359559">
    <property type="component" value="Unassembled WGS sequence"/>
</dbReference>
<dbReference type="AlphaFoldDB" id="A0AAN9K8M1"/>
<evidence type="ECO:0000313" key="1">
    <source>
        <dbReference type="EMBL" id="KAK7311951.1"/>
    </source>
</evidence>
<evidence type="ECO:0000313" key="2">
    <source>
        <dbReference type="Proteomes" id="UP001359559"/>
    </source>
</evidence>
<accession>A0AAN9K8M1</accession>
<dbReference type="EMBL" id="JAYKXN010000002">
    <property type="protein sequence ID" value="KAK7311951.1"/>
    <property type="molecule type" value="Genomic_DNA"/>
</dbReference>
<keyword evidence="2" id="KW-1185">Reference proteome</keyword>
<protein>
    <submittedName>
        <fullName evidence="1">Uncharacterized protein</fullName>
    </submittedName>
</protein>
<reference evidence="1 2" key="1">
    <citation type="submission" date="2024-01" db="EMBL/GenBank/DDBJ databases">
        <title>The genomes of 5 underutilized Papilionoideae crops provide insights into root nodulation and disease resistance.</title>
        <authorList>
            <person name="Yuan L."/>
        </authorList>
    </citation>
    <scope>NUCLEOTIDE SEQUENCE [LARGE SCALE GENOMIC DNA]</scope>
    <source>
        <strain evidence="1">LY-2023</strain>
        <tissue evidence="1">Leaf</tissue>
    </source>
</reference>
<sequence>MKTRHHPLEREFKAEEPKILASKIRSIVIKPISFSFPFPTRCKNKKQTLHLFNTEFALLGFHTKCV</sequence>